<reference evidence="3" key="2">
    <citation type="journal article" date="2015" name="Nat. Genet.">
        <title>The genome and transcriptome of the zoonotic hookworm Ancylostoma ceylanicum identify infection-specific gene families.</title>
        <authorList>
            <person name="Schwarz E.M."/>
            <person name="Hu Y."/>
            <person name="Antoshechkin I."/>
            <person name="Miller M.M."/>
            <person name="Sternberg P.W."/>
            <person name="Aroian R.V."/>
        </authorList>
    </citation>
    <scope>NUCLEOTIDE SEQUENCE</scope>
    <source>
        <strain evidence="3">HY135</strain>
    </source>
</reference>
<keyword evidence="3" id="KW-1185">Reference proteome</keyword>
<comment type="caution">
    <text evidence="1">The sequence shown here is derived from an EMBL/GenBank/DDBJ whole genome shotgun (WGS) entry which is preliminary data.</text>
</comment>
<protein>
    <submittedName>
        <fullName evidence="1">Uncharacterized protein</fullName>
    </submittedName>
</protein>
<gene>
    <name evidence="1" type="primary">Acey_s0039.g48</name>
    <name evidence="2" type="synonym">Acey_s0001.g410</name>
    <name evidence="2" type="ORF">Y032_0001g410</name>
    <name evidence="1" type="ORF">Y032_0039g48</name>
</gene>
<dbReference type="AlphaFoldDB" id="A0A016UI44"/>
<accession>A0A016UI44</accession>
<sequence length="80" mass="8370">MVRISYTTLCTIAYPTLYAALEHALHIKSIALAGAVDTKMATLASVSTAESPQIGGYSLCSTYCCGFPSAGYTVSDSPQK</sequence>
<evidence type="ECO:0000313" key="2">
    <source>
        <dbReference type="EMBL" id="EYC34433.1"/>
    </source>
</evidence>
<reference evidence="1" key="1">
    <citation type="submission" date="2014-02" db="EMBL/GenBank/DDBJ databases">
        <title>The genome and transcriptome of the zoonotic hookworm Ancylostoma ceylanicum reveal infection-specific gene families.</title>
        <authorList>
            <person name="Schwarz E.M."/>
            <person name="Hu Y."/>
            <person name="Antoshechkin I."/>
            <person name="Miller M.M."/>
            <person name="Sternberg P.W."/>
            <person name="Aroian R.V."/>
        </authorList>
    </citation>
    <scope>NUCLEOTIDE SEQUENCE</scope>
    <source>
        <strain evidence="1">HY135</strain>
    </source>
</reference>
<dbReference type="OrthoDB" id="2339771at2759"/>
<name>A0A016UI44_9BILA</name>
<dbReference type="EMBL" id="JARK01001375">
    <property type="protein sequence ID" value="EYC14860.1"/>
    <property type="molecule type" value="Genomic_DNA"/>
</dbReference>
<dbReference type="EMBL" id="JARK01001337">
    <property type="protein sequence ID" value="EYC34433.1"/>
    <property type="molecule type" value="Genomic_DNA"/>
</dbReference>
<evidence type="ECO:0000313" key="1">
    <source>
        <dbReference type="EMBL" id="EYC14860.1"/>
    </source>
</evidence>
<proteinExistence type="predicted"/>
<organism evidence="1 3">
    <name type="scientific">Ancylostoma ceylanicum</name>
    <dbReference type="NCBI Taxonomy" id="53326"/>
    <lineage>
        <taxon>Eukaryota</taxon>
        <taxon>Metazoa</taxon>
        <taxon>Ecdysozoa</taxon>
        <taxon>Nematoda</taxon>
        <taxon>Chromadorea</taxon>
        <taxon>Rhabditida</taxon>
        <taxon>Rhabditina</taxon>
        <taxon>Rhabditomorpha</taxon>
        <taxon>Strongyloidea</taxon>
        <taxon>Ancylostomatidae</taxon>
        <taxon>Ancylostomatinae</taxon>
        <taxon>Ancylostoma</taxon>
    </lineage>
</organism>
<evidence type="ECO:0000313" key="3">
    <source>
        <dbReference type="Proteomes" id="UP000024635"/>
    </source>
</evidence>
<dbReference type="Proteomes" id="UP000024635">
    <property type="component" value="Unassembled WGS sequence"/>
</dbReference>